<comment type="caution">
    <text evidence="1">The sequence shown here is derived from an EMBL/GenBank/DDBJ whole genome shotgun (WGS) entry which is preliminary data.</text>
</comment>
<evidence type="ECO:0000313" key="1">
    <source>
        <dbReference type="EMBL" id="KAL2491789.1"/>
    </source>
</evidence>
<sequence>MWQSATNSSPSKTPFAKILPMQKGRIVEKKEEVVKWCRKKLWEVSDEKVAEQVAPMRSQIHLFWGNMLFEKSQLERKLSLPIWKENLDSVVERFKLTGGSEADTLRILKNHCSNETGC</sequence>
<keyword evidence="2" id="KW-1185">Reference proteome</keyword>
<evidence type="ECO:0000313" key="2">
    <source>
        <dbReference type="Proteomes" id="UP001604336"/>
    </source>
</evidence>
<gene>
    <name evidence="1" type="ORF">Adt_27417</name>
</gene>
<proteinExistence type="predicted"/>
<reference evidence="2" key="1">
    <citation type="submission" date="2024-07" db="EMBL/GenBank/DDBJ databases">
        <title>Two chromosome-level genome assemblies of Korean endemic species Abeliophyllum distichum and Forsythia ovata (Oleaceae).</title>
        <authorList>
            <person name="Jang H."/>
        </authorList>
    </citation>
    <scope>NUCLEOTIDE SEQUENCE [LARGE SCALE GENOMIC DNA]</scope>
</reference>
<dbReference type="Proteomes" id="UP001604336">
    <property type="component" value="Unassembled WGS sequence"/>
</dbReference>
<protein>
    <submittedName>
        <fullName evidence="1">Octicosapeptide/Phox/Bem1p (PB1) domain-containing protein</fullName>
    </submittedName>
</protein>
<dbReference type="PANTHER" id="PTHR46183:SF8">
    <property type="entry name" value="PROTEIN CLMP1"/>
    <property type="match status" value="1"/>
</dbReference>
<dbReference type="EMBL" id="JBFOLK010000008">
    <property type="protein sequence ID" value="KAL2491789.1"/>
    <property type="molecule type" value="Genomic_DNA"/>
</dbReference>
<name>A0ABD1RUU8_9LAMI</name>
<dbReference type="AlphaFoldDB" id="A0ABD1RUU8"/>
<accession>A0ABD1RUU8</accession>
<organism evidence="1 2">
    <name type="scientific">Abeliophyllum distichum</name>
    <dbReference type="NCBI Taxonomy" id="126358"/>
    <lineage>
        <taxon>Eukaryota</taxon>
        <taxon>Viridiplantae</taxon>
        <taxon>Streptophyta</taxon>
        <taxon>Embryophyta</taxon>
        <taxon>Tracheophyta</taxon>
        <taxon>Spermatophyta</taxon>
        <taxon>Magnoliopsida</taxon>
        <taxon>eudicotyledons</taxon>
        <taxon>Gunneridae</taxon>
        <taxon>Pentapetalae</taxon>
        <taxon>asterids</taxon>
        <taxon>lamiids</taxon>
        <taxon>Lamiales</taxon>
        <taxon>Oleaceae</taxon>
        <taxon>Forsythieae</taxon>
        <taxon>Abeliophyllum</taxon>
    </lineage>
</organism>
<dbReference type="PANTHER" id="PTHR46183">
    <property type="entry name" value="PROTEIN CLMP1"/>
    <property type="match status" value="1"/>
</dbReference>
<dbReference type="InterPro" id="IPR044517">
    <property type="entry name" value="PHOX1-4"/>
</dbReference>